<evidence type="ECO:0000313" key="3">
    <source>
        <dbReference type="Proteomes" id="UP000238356"/>
    </source>
</evidence>
<dbReference type="Proteomes" id="UP000238356">
    <property type="component" value="Unassembled WGS sequence"/>
</dbReference>
<dbReference type="EMBL" id="PSZD01000005">
    <property type="protein sequence ID" value="PPJ29905.1"/>
    <property type="molecule type" value="Genomic_DNA"/>
</dbReference>
<keyword evidence="3" id="KW-1185">Reference proteome</keyword>
<comment type="caution">
    <text evidence="2">The sequence shown here is derived from an EMBL/GenBank/DDBJ whole genome shotgun (WGS) entry which is preliminary data.</text>
</comment>
<dbReference type="SMART" id="SM00746">
    <property type="entry name" value="TRASH"/>
    <property type="match status" value="1"/>
</dbReference>
<protein>
    <submittedName>
        <fullName evidence="2">YHS domain-containing protein</fullName>
    </submittedName>
</protein>
<feature type="domain" description="TRASH" evidence="1">
    <location>
        <begin position="162"/>
        <end position="200"/>
    </location>
</feature>
<dbReference type="AlphaFoldDB" id="A0A2S6A9A7"/>
<evidence type="ECO:0000313" key="2">
    <source>
        <dbReference type="EMBL" id="PPJ29905.1"/>
    </source>
</evidence>
<sequence length="206" mass="22135">MMTIELFVSGSTPTRERRAALAERILHALTTGESAPEQVLARARELTHVLIHTPEVWATGGPDPSTAPRYLARVTVPGSWSNTEGFGAHLIAAITEAVAATEPDPDRLSRDPHCLVQIIGLREGNVGTLGHATSGTEITRLITQDYHPAEDHRDVPDGHVIDPVCGMTVEWATARFTLTHDGVDYAFCAPGCRKAFAEEHSITAGG</sequence>
<proteinExistence type="predicted"/>
<dbReference type="RefSeq" id="WP_063014923.1">
    <property type="nucleotide sequence ID" value="NZ_JADLQW010000007.1"/>
</dbReference>
<organism evidence="2 3">
    <name type="scientific">Nocardia nova</name>
    <dbReference type="NCBI Taxonomy" id="37330"/>
    <lineage>
        <taxon>Bacteria</taxon>
        <taxon>Bacillati</taxon>
        <taxon>Actinomycetota</taxon>
        <taxon>Actinomycetes</taxon>
        <taxon>Mycobacteriales</taxon>
        <taxon>Nocardiaceae</taxon>
        <taxon>Nocardia</taxon>
    </lineage>
</organism>
<reference evidence="2 3" key="1">
    <citation type="submission" date="2018-02" db="EMBL/GenBank/DDBJ databases">
        <title>8 Nocardia nova and 1 Nocardia cyriacigeorgica strain used for evolution to TMP-SMX.</title>
        <authorList>
            <person name="Mehta H."/>
            <person name="Weng J."/>
            <person name="Shamoo Y."/>
        </authorList>
    </citation>
    <scope>NUCLEOTIDE SEQUENCE [LARGE SCALE GENOMIC DNA]</scope>
    <source>
        <strain evidence="2 3">BAA2227</strain>
    </source>
</reference>
<name>A0A2S6A9A7_9NOCA</name>
<dbReference type="InterPro" id="IPR011017">
    <property type="entry name" value="TRASH_dom"/>
</dbReference>
<accession>A0A2S6A9A7</accession>
<evidence type="ECO:0000259" key="1">
    <source>
        <dbReference type="SMART" id="SM00746"/>
    </source>
</evidence>
<gene>
    <name evidence="2" type="ORF">C5F51_10630</name>
</gene>